<feature type="domain" description="SKP1 component dimerisation" evidence="4">
    <location>
        <begin position="130"/>
        <end position="173"/>
    </location>
</feature>
<sequence>MDVTCQACADFIKGKSPEWIRKYFNIKNDFSPEEEAEGDTFEVEVSIAMSSQTLRHMIEDCCDEIETPISLTNVSSKILEKALVFLEKHAEKEDEEKELKKWDQEFVDGFKDDQQTLFRMILAADYLAAKCLMGVTCQACADLVIGKSPEWIRKYFSIKNDFSPEEEEEAKKMKMDNEIYSSKLEAEESVGESEYENDSIASASSTKKMLILRSSDNKTFEIEESVTLASITLRETIELVGVDNMIPLANVSSKILALVISYLNKHHNVEEIREMLKWDKEIFKAIDDIQMIVDLINASNYLNIKSLQDSACDEAAERVKDTTVEEGRALFGCENDFTPEEEAEMRQDIASASSTKKMLILRSSDNETLEIEESAALASKILRGIIEESERVGGNIIVPLPEVSSKVLVLIISYLNKHHNEENNNAEEMKEMLEWDDEFFQAIDNNEMLFDLINASNYLNIKSLLDSACDEAAERMKDMTVEDAREMFLVENDFSPEEEAKVRQESAWAFEK</sequence>
<dbReference type="SMART" id="SM00512">
    <property type="entry name" value="Skp1"/>
    <property type="match status" value="3"/>
</dbReference>
<organism evidence="6 7">
    <name type="scientific">Papaver somniferum</name>
    <name type="common">Opium poppy</name>
    <dbReference type="NCBI Taxonomy" id="3469"/>
    <lineage>
        <taxon>Eukaryota</taxon>
        <taxon>Viridiplantae</taxon>
        <taxon>Streptophyta</taxon>
        <taxon>Embryophyta</taxon>
        <taxon>Tracheophyta</taxon>
        <taxon>Spermatophyta</taxon>
        <taxon>Magnoliopsida</taxon>
        <taxon>Ranunculales</taxon>
        <taxon>Papaveraceae</taxon>
        <taxon>Papaveroideae</taxon>
        <taxon>Papaver</taxon>
    </lineage>
</organism>
<dbReference type="EMBL" id="CM010720">
    <property type="protein sequence ID" value="RZC64618.1"/>
    <property type="molecule type" value="Genomic_DNA"/>
</dbReference>
<feature type="domain" description="SKP1 component dimerisation" evidence="4">
    <location>
        <begin position="305"/>
        <end position="350"/>
    </location>
</feature>
<dbReference type="AlphaFoldDB" id="A0A4Y7JXW6"/>
<evidence type="ECO:0000313" key="7">
    <source>
        <dbReference type="Proteomes" id="UP000316621"/>
    </source>
</evidence>
<feature type="domain" description="SKP1 component POZ" evidence="5">
    <location>
        <begin position="208"/>
        <end position="268"/>
    </location>
</feature>
<feature type="domain" description="SKP1 component dimerisation" evidence="4">
    <location>
        <begin position="462"/>
        <end position="509"/>
    </location>
</feature>
<dbReference type="PANTHER" id="PTHR11165">
    <property type="entry name" value="SKP1"/>
    <property type="match status" value="1"/>
</dbReference>
<accession>A0A4Y7JXW6</accession>
<feature type="domain" description="SKP1 component POZ" evidence="5">
    <location>
        <begin position="38"/>
        <end position="90"/>
    </location>
</feature>
<protein>
    <recommendedName>
        <fullName evidence="8">SKP1-like protein</fullName>
    </recommendedName>
</protein>
<dbReference type="InterPro" id="IPR016073">
    <property type="entry name" value="Skp1_comp_POZ"/>
</dbReference>
<dbReference type="GO" id="GO:0016567">
    <property type="term" value="P:protein ubiquitination"/>
    <property type="evidence" value="ECO:0007669"/>
    <property type="project" value="UniProtKB-UniPathway"/>
</dbReference>
<evidence type="ECO:0000259" key="5">
    <source>
        <dbReference type="Pfam" id="PF03931"/>
    </source>
</evidence>
<comment type="pathway">
    <text evidence="1">Protein modification; protein ubiquitination.</text>
</comment>
<proteinExistence type="inferred from homology"/>
<evidence type="ECO:0008006" key="8">
    <source>
        <dbReference type="Google" id="ProtNLM"/>
    </source>
</evidence>
<dbReference type="Gramene" id="RZC64618">
    <property type="protein sequence ID" value="RZC64618"/>
    <property type="gene ID" value="C5167_008316"/>
</dbReference>
<comment type="similarity">
    <text evidence="2">Belongs to the SKP1 family.</text>
</comment>
<dbReference type="UniPathway" id="UPA00143"/>
<dbReference type="InterPro" id="IPR011333">
    <property type="entry name" value="SKP1/BTB/POZ_sf"/>
</dbReference>
<dbReference type="OMA" id="EWIRKYF"/>
<evidence type="ECO:0000259" key="4">
    <source>
        <dbReference type="Pfam" id="PF01466"/>
    </source>
</evidence>
<dbReference type="Gene3D" id="3.30.710.10">
    <property type="entry name" value="Potassium Channel Kv1.1, Chain A"/>
    <property type="match status" value="4"/>
</dbReference>
<feature type="domain" description="SKP1 component POZ" evidence="5">
    <location>
        <begin position="357"/>
        <end position="420"/>
    </location>
</feature>
<dbReference type="InterPro" id="IPR016072">
    <property type="entry name" value="Skp1_comp_dimer"/>
</dbReference>
<dbReference type="InterPro" id="IPR016897">
    <property type="entry name" value="SKP1"/>
</dbReference>
<evidence type="ECO:0000256" key="1">
    <source>
        <dbReference type="ARBA" id="ARBA00004906"/>
    </source>
</evidence>
<dbReference type="InterPro" id="IPR001232">
    <property type="entry name" value="SKP1-like"/>
</dbReference>
<feature type="domain" description="SKP1 component dimerisation" evidence="4">
    <location>
        <begin position="1"/>
        <end position="37"/>
    </location>
</feature>
<dbReference type="GO" id="GO:0006511">
    <property type="term" value="P:ubiquitin-dependent protein catabolic process"/>
    <property type="evidence" value="ECO:0007669"/>
    <property type="project" value="InterPro"/>
</dbReference>
<dbReference type="GO" id="GO:0009867">
    <property type="term" value="P:jasmonic acid mediated signaling pathway"/>
    <property type="evidence" value="ECO:0007669"/>
    <property type="project" value="UniProtKB-ARBA"/>
</dbReference>
<evidence type="ECO:0000313" key="6">
    <source>
        <dbReference type="EMBL" id="RZC64618.1"/>
    </source>
</evidence>
<dbReference type="SUPFAM" id="SSF81382">
    <property type="entry name" value="Skp1 dimerisation domain-like"/>
    <property type="match status" value="4"/>
</dbReference>
<dbReference type="STRING" id="3469.A0A4Y7JXW6"/>
<name>A0A4Y7JXW6_PAPSO</name>
<reference evidence="6 7" key="1">
    <citation type="journal article" date="2018" name="Science">
        <title>The opium poppy genome and morphinan production.</title>
        <authorList>
            <person name="Guo L."/>
            <person name="Winzer T."/>
            <person name="Yang X."/>
            <person name="Li Y."/>
            <person name="Ning Z."/>
            <person name="He Z."/>
            <person name="Teodor R."/>
            <person name="Lu Y."/>
            <person name="Bowser T.A."/>
            <person name="Graham I.A."/>
            <person name="Ye K."/>
        </authorList>
    </citation>
    <scope>NUCLEOTIDE SEQUENCE [LARGE SCALE GENOMIC DNA]</scope>
    <source>
        <strain evidence="7">cv. HN1</strain>
        <tissue evidence="6">Leaves</tissue>
    </source>
</reference>
<dbReference type="InterPro" id="IPR036296">
    <property type="entry name" value="SKP1-like_dim_sf"/>
</dbReference>
<evidence type="ECO:0000256" key="3">
    <source>
        <dbReference type="ARBA" id="ARBA00022786"/>
    </source>
</evidence>
<keyword evidence="3" id="KW-0833">Ubl conjugation pathway</keyword>
<dbReference type="Pfam" id="PF01466">
    <property type="entry name" value="Skp1"/>
    <property type="match status" value="4"/>
</dbReference>
<dbReference type="FunFam" id="3.30.710.10:FF:000124">
    <property type="entry name" value="Protein CBG09126"/>
    <property type="match status" value="3"/>
</dbReference>
<gene>
    <name evidence="6" type="ORF">C5167_008316</name>
</gene>
<keyword evidence="7" id="KW-1185">Reference proteome</keyword>
<dbReference type="Proteomes" id="UP000316621">
    <property type="component" value="Chromosome 6"/>
</dbReference>
<evidence type="ECO:0000256" key="2">
    <source>
        <dbReference type="ARBA" id="ARBA00009993"/>
    </source>
</evidence>
<dbReference type="SUPFAM" id="SSF54695">
    <property type="entry name" value="POZ domain"/>
    <property type="match status" value="3"/>
</dbReference>
<dbReference type="Pfam" id="PF03931">
    <property type="entry name" value="Skp1_POZ"/>
    <property type="match status" value="3"/>
</dbReference>